<dbReference type="Gene3D" id="3.30.930.10">
    <property type="entry name" value="Bira Bifunctional Protein, Domain 2"/>
    <property type="match status" value="1"/>
</dbReference>
<name>A0A0P8XMS5_DROAN</name>
<dbReference type="PANTHER" id="PTHR12561">
    <property type="entry name" value="LIPOATE-PROTEIN LIGASE"/>
    <property type="match status" value="1"/>
</dbReference>
<comment type="pathway">
    <text evidence="1">Protein modification; protein lipoylation via exogenous pathway; protein N(6)-(lipoyl)lysine from lipoate: step 2/2.</text>
</comment>
<evidence type="ECO:0000256" key="1">
    <source>
        <dbReference type="ARBA" id="ARBA00005085"/>
    </source>
</evidence>
<dbReference type="SMR" id="A0A0P8XMS5"/>
<accession>A0A0P8XMS5</accession>
<dbReference type="InterPro" id="IPR004562">
    <property type="entry name" value="LipoylTrfase_LipoateP_Ligase"/>
</dbReference>
<organism evidence="4 5">
    <name type="scientific">Drosophila ananassae</name>
    <name type="common">Fruit fly</name>
    <dbReference type="NCBI Taxonomy" id="7217"/>
    <lineage>
        <taxon>Eukaryota</taxon>
        <taxon>Metazoa</taxon>
        <taxon>Ecdysozoa</taxon>
        <taxon>Arthropoda</taxon>
        <taxon>Hexapoda</taxon>
        <taxon>Insecta</taxon>
        <taxon>Pterygota</taxon>
        <taxon>Neoptera</taxon>
        <taxon>Endopterygota</taxon>
        <taxon>Diptera</taxon>
        <taxon>Brachycera</taxon>
        <taxon>Muscomorpha</taxon>
        <taxon>Ephydroidea</taxon>
        <taxon>Drosophilidae</taxon>
        <taxon>Drosophila</taxon>
        <taxon>Sophophora</taxon>
    </lineage>
</organism>
<comment type="similarity">
    <text evidence="2">Belongs to the LplA family.</text>
</comment>
<dbReference type="Proteomes" id="UP000007801">
    <property type="component" value="Unassembled WGS sequence"/>
</dbReference>
<proteinExistence type="inferred from homology"/>
<dbReference type="OrthoDB" id="201621at2759"/>
<keyword evidence="5" id="KW-1185">Reference proteome</keyword>
<dbReference type="InterPro" id="IPR004143">
    <property type="entry name" value="BPL_LPL_catalytic"/>
</dbReference>
<feature type="domain" description="BPL/LPL catalytic" evidence="3">
    <location>
        <begin position="30"/>
        <end position="103"/>
    </location>
</feature>
<sequence length="243" mass="26306">MVRPAVVNLAKRVPLIHFRKGGAGSAAPAGNQQISGTAAKLGHPNCYHHCTILASANKLHLGESLAREPANYISRATASVPSPIRNLVDVNKSVNVAQLRSAVGYEYLRTAATALEDGGRTQMMKQRGFQLINPTEKWFPGIEELRANYSSWDWVIGKTPKFTVEKDLDVKGDDQGMKLKLSVEVEAGLMKEIGIQLPQSEQVVPVVTPLQGKPYNEENLNGIIGALKLVNASNVKQAMNGSV</sequence>
<dbReference type="GO" id="GO:0005739">
    <property type="term" value="C:mitochondrion"/>
    <property type="evidence" value="ECO:0007669"/>
    <property type="project" value="TreeGrafter"/>
</dbReference>
<dbReference type="SUPFAM" id="SSF55681">
    <property type="entry name" value="Class II aaRS and biotin synthetases"/>
    <property type="match status" value="1"/>
</dbReference>
<evidence type="ECO:0000256" key="2">
    <source>
        <dbReference type="ARBA" id="ARBA00008242"/>
    </source>
</evidence>
<evidence type="ECO:0000259" key="3">
    <source>
        <dbReference type="Pfam" id="PF21948"/>
    </source>
</evidence>
<dbReference type="AlphaFoldDB" id="A0A0P8XMS5"/>
<dbReference type="EMBL" id="CH902619">
    <property type="protein sequence ID" value="KPU75936.1"/>
    <property type="molecule type" value="Genomic_DNA"/>
</dbReference>
<reference evidence="4 5" key="1">
    <citation type="journal article" date="2007" name="Nature">
        <title>Evolution of genes and genomes on the Drosophila phylogeny.</title>
        <authorList>
            <consortium name="Drosophila 12 Genomes Consortium"/>
            <person name="Clark A.G."/>
            <person name="Eisen M.B."/>
            <person name="Smith D.R."/>
            <person name="Bergman C.M."/>
            <person name="Oliver B."/>
            <person name="Markow T.A."/>
            <person name="Kaufman T.C."/>
            <person name="Kellis M."/>
            <person name="Gelbart W."/>
            <person name="Iyer V.N."/>
            <person name="Pollard D.A."/>
            <person name="Sackton T.B."/>
            <person name="Larracuente A.M."/>
            <person name="Singh N.D."/>
            <person name="Abad J.P."/>
            <person name="Abt D.N."/>
            <person name="Adryan B."/>
            <person name="Aguade M."/>
            <person name="Akashi H."/>
            <person name="Anderson W.W."/>
            <person name="Aquadro C.F."/>
            <person name="Ardell D.H."/>
            <person name="Arguello R."/>
            <person name="Artieri C.G."/>
            <person name="Barbash D.A."/>
            <person name="Barker D."/>
            <person name="Barsanti P."/>
            <person name="Batterham P."/>
            <person name="Batzoglou S."/>
            <person name="Begun D."/>
            <person name="Bhutkar A."/>
            <person name="Blanco E."/>
            <person name="Bosak S.A."/>
            <person name="Bradley R.K."/>
            <person name="Brand A.D."/>
            <person name="Brent M.R."/>
            <person name="Brooks A.N."/>
            <person name="Brown R.H."/>
            <person name="Butlin R.K."/>
            <person name="Caggese C."/>
            <person name="Calvi B.R."/>
            <person name="Bernardo de Carvalho A."/>
            <person name="Caspi A."/>
            <person name="Castrezana S."/>
            <person name="Celniker S.E."/>
            <person name="Chang J.L."/>
            <person name="Chapple C."/>
            <person name="Chatterji S."/>
            <person name="Chinwalla A."/>
            <person name="Civetta A."/>
            <person name="Clifton S.W."/>
            <person name="Comeron J.M."/>
            <person name="Costello J.C."/>
            <person name="Coyne J.A."/>
            <person name="Daub J."/>
            <person name="David R.G."/>
            <person name="Delcher A.L."/>
            <person name="Delehaunty K."/>
            <person name="Do C.B."/>
            <person name="Ebling H."/>
            <person name="Edwards K."/>
            <person name="Eickbush T."/>
            <person name="Evans J.D."/>
            <person name="Filipski A."/>
            <person name="Findeiss S."/>
            <person name="Freyhult E."/>
            <person name="Fulton L."/>
            <person name="Fulton R."/>
            <person name="Garcia A.C."/>
            <person name="Gardiner A."/>
            <person name="Garfield D.A."/>
            <person name="Garvin B.E."/>
            <person name="Gibson G."/>
            <person name="Gilbert D."/>
            <person name="Gnerre S."/>
            <person name="Godfrey J."/>
            <person name="Good R."/>
            <person name="Gotea V."/>
            <person name="Gravely B."/>
            <person name="Greenberg A.J."/>
            <person name="Griffiths-Jones S."/>
            <person name="Gross S."/>
            <person name="Guigo R."/>
            <person name="Gustafson E.A."/>
            <person name="Haerty W."/>
            <person name="Hahn M.W."/>
            <person name="Halligan D.L."/>
            <person name="Halpern A.L."/>
            <person name="Halter G.M."/>
            <person name="Han M.V."/>
            <person name="Heger A."/>
            <person name="Hillier L."/>
            <person name="Hinrichs A.S."/>
            <person name="Holmes I."/>
            <person name="Hoskins R.A."/>
            <person name="Hubisz M.J."/>
            <person name="Hultmark D."/>
            <person name="Huntley M.A."/>
            <person name="Jaffe D.B."/>
            <person name="Jagadeeshan S."/>
            <person name="Jeck W.R."/>
            <person name="Johnson J."/>
            <person name="Jones C.D."/>
            <person name="Jordan W.C."/>
            <person name="Karpen G.H."/>
            <person name="Kataoka E."/>
            <person name="Keightley P.D."/>
            <person name="Kheradpour P."/>
            <person name="Kirkness E.F."/>
            <person name="Koerich L.B."/>
            <person name="Kristiansen K."/>
            <person name="Kudrna D."/>
            <person name="Kulathinal R.J."/>
            <person name="Kumar S."/>
            <person name="Kwok R."/>
            <person name="Lander E."/>
            <person name="Langley C.H."/>
            <person name="Lapoint R."/>
            <person name="Lazzaro B.P."/>
            <person name="Lee S.J."/>
            <person name="Levesque L."/>
            <person name="Li R."/>
            <person name="Lin C.F."/>
            <person name="Lin M.F."/>
            <person name="Lindblad-Toh K."/>
            <person name="Llopart A."/>
            <person name="Long M."/>
            <person name="Low L."/>
            <person name="Lozovsky E."/>
            <person name="Lu J."/>
            <person name="Luo M."/>
            <person name="Machado C.A."/>
            <person name="Makalowski W."/>
            <person name="Marzo M."/>
            <person name="Matsuda M."/>
            <person name="Matzkin L."/>
            <person name="McAllister B."/>
            <person name="McBride C.S."/>
            <person name="McKernan B."/>
            <person name="McKernan K."/>
            <person name="Mendez-Lago M."/>
            <person name="Minx P."/>
            <person name="Mollenhauer M.U."/>
            <person name="Montooth K."/>
            <person name="Mount S.M."/>
            <person name="Mu X."/>
            <person name="Myers E."/>
            <person name="Negre B."/>
            <person name="Newfeld S."/>
            <person name="Nielsen R."/>
            <person name="Noor M.A."/>
            <person name="O'Grady P."/>
            <person name="Pachter L."/>
            <person name="Papaceit M."/>
            <person name="Parisi M.J."/>
            <person name="Parisi M."/>
            <person name="Parts L."/>
            <person name="Pedersen J.S."/>
            <person name="Pesole G."/>
            <person name="Phillippy A.M."/>
            <person name="Ponting C.P."/>
            <person name="Pop M."/>
            <person name="Porcelli D."/>
            <person name="Powell J.R."/>
            <person name="Prohaska S."/>
            <person name="Pruitt K."/>
            <person name="Puig M."/>
            <person name="Quesneville H."/>
            <person name="Ram K.R."/>
            <person name="Rand D."/>
            <person name="Rasmussen M.D."/>
            <person name="Reed L.K."/>
            <person name="Reenan R."/>
            <person name="Reily A."/>
            <person name="Remington K.A."/>
            <person name="Rieger T.T."/>
            <person name="Ritchie M.G."/>
            <person name="Robin C."/>
            <person name="Rogers Y.H."/>
            <person name="Rohde C."/>
            <person name="Rozas J."/>
            <person name="Rubenfield M.J."/>
            <person name="Ruiz A."/>
            <person name="Russo S."/>
            <person name="Salzberg S.L."/>
            <person name="Sanchez-Gracia A."/>
            <person name="Saranga D.J."/>
            <person name="Sato H."/>
            <person name="Schaeffer S.W."/>
            <person name="Schatz M.C."/>
            <person name="Schlenke T."/>
            <person name="Schwartz R."/>
            <person name="Segarra C."/>
            <person name="Singh R.S."/>
            <person name="Sirot L."/>
            <person name="Sirota M."/>
            <person name="Sisneros N.B."/>
            <person name="Smith C.D."/>
            <person name="Smith T.F."/>
            <person name="Spieth J."/>
            <person name="Stage D.E."/>
            <person name="Stark A."/>
            <person name="Stephan W."/>
            <person name="Strausberg R.L."/>
            <person name="Strempel S."/>
            <person name="Sturgill D."/>
            <person name="Sutton G."/>
            <person name="Sutton G.G."/>
            <person name="Tao W."/>
            <person name="Teichmann S."/>
            <person name="Tobari Y.N."/>
            <person name="Tomimura Y."/>
            <person name="Tsolas J.M."/>
            <person name="Valente V.L."/>
            <person name="Venter E."/>
            <person name="Venter J.C."/>
            <person name="Vicario S."/>
            <person name="Vieira F.G."/>
            <person name="Vilella A.J."/>
            <person name="Villasante A."/>
            <person name="Walenz B."/>
            <person name="Wang J."/>
            <person name="Wasserman M."/>
            <person name="Watts T."/>
            <person name="Wilson D."/>
            <person name="Wilson R.K."/>
            <person name="Wing R.A."/>
            <person name="Wolfner M.F."/>
            <person name="Wong A."/>
            <person name="Wong G.K."/>
            <person name="Wu C.I."/>
            <person name="Wu G."/>
            <person name="Yamamoto D."/>
            <person name="Yang H.P."/>
            <person name="Yang S.P."/>
            <person name="Yorke J.A."/>
            <person name="Yoshida K."/>
            <person name="Zdobnov E."/>
            <person name="Zhang P."/>
            <person name="Zhang Y."/>
            <person name="Zimin A.V."/>
            <person name="Baldwin J."/>
            <person name="Abdouelleil A."/>
            <person name="Abdulkadir J."/>
            <person name="Abebe A."/>
            <person name="Abera B."/>
            <person name="Abreu J."/>
            <person name="Acer S.C."/>
            <person name="Aftuck L."/>
            <person name="Alexander A."/>
            <person name="An P."/>
            <person name="Anderson E."/>
            <person name="Anderson S."/>
            <person name="Arachi H."/>
            <person name="Azer M."/>
            <person name="Bachantsang P."/>
            <person name="Barry A."/>
            <person name="Bayul T."/>
            <person name="Berlin A."/>
            <person name="Bessette D."/>
            <person name="Bloom T."/>
            <person name="Blye J."/>
            <person name="Boguslavskiy L."/>
            <person name="Bonnet C."/>
            <person name="Boukhgalter B."/>
            <person name="Bourzgui I."/>
            <person name="Brown A."/>
            <person name="Cahill P."/>
            <person name="Channer S."/>
            <person name="Cheshatsang Y."/>
            <person name="Chuda L."/>
            <person name="Citroen M."/>
            <person name="Collymore A."/>
            <person name="Cooke P."/>
            <person name="Costello M."/>
            <person name="D'Aco K."/>
            <person name="Daza R."/>
            <person name="De Haan G."/>
            <person name="DeGray S."/>
            <person name="DeMaso C."/>
            <person name="Dhargay N."/>
            <person name="Dooley K."/>
            <person name="Dooley E."/>
            <person name="Doricent M."/>
            <person name="Dorje P."/>
            <person name="Dorjee K."/>
            <person name="Dupes A."/>
            <person name="Elong R."/>
            <person name="Falk J."/>
            <person name="Farina A."/>
            <person name="Faro S."/>
            <person name="Ferguson D."/>
            <person name="Fisher S."/>
            <person name="Foley C.D."/>
            <person name="Franke A."/>
            <person name="Friedrich D."/>
            <person name="Gadbois L."/>
            <person name="Gearin G."/>
            <person name="Gearin C.R."/>
            <person name="Giannoukos G."/>
            <person name="Goode T."/>
            <person name="Graham J."/>
            <person name="Grandbois E."/>
            <person name="Grewal S."/>
            <person name="Gyaltsen K."/>
            <person name="Hafez N."/>
            <person name="Hagos B."/>
            <person name="Hall J."/>
            <person name="Henson C."/>
            <person name="Hollinger A."/>
            <person name="Honan T."/>
            <person name="Huard M.D."/>
            <person name="Hughes L."/>
            <person name="Hurhula B."/>
            <person name="Husby M.E."/>
            <person name="Kamat A."/>
            <person name="Kanga B."/>
            <person name="Kashin S."/>
            <person name="Khazanovich D."/>
            <person name="Kisner P."/>
            <person name="Lance K."/>
            <person name="Lara M."/>
            <person name="Lee W."/>
            <person name="Lennon N."/>
            <person name="Letendre F."/>
            <person name="LeVine R."/>
            <person name="Lipovsky A."/>
            <person name="Liu X."/>
            <person name="Liu J."/>
            <person name="Liu S."/>
            <person name="Lokyitsang T."/>
            <person name="Lokyitsang Y."/>
            <person name="Lubonja R."/>
            <person name="Lui A."/>
            <person name="MacDonald P."/>
            <person name="Magnisalis V."/>
            <person name="Maru K."/>
            <person name="Matthews C."/>
            <person name="McCusker W."/>
            <person name="McDonough S."/>
            <person name="Mehta T."/>
            <person name="Meldrim J."/>
            <person name="Meneus L."/>
            <person name="Mihai O."/>
            <person name="Mihalev A."/>
            <person name="Mihova T."/>
            <person name="Mittelman R."/>
            <person name="Mlenga V."/>
            <person name="Montmayeur A."/>
            <person name="Mulrain L."/>
            <person name="Navidi A."/>
            <person name="Naylor J."/>
            <person name="Negash T."/>
            <person name="Nguyen T."/>
            <person name="Nguyen N."/>
            <person name="Nicol R."/>
            <person name="Norbu C."/>
            <person name="Norbu N."/>
            <person name="Novod N."/>
            <person name="O'Neill B."/>
            <person name="Osman S."/>
            <person name="Markiewicz E."/>
            <person name="Oyono O.L."/>
            <person name="Patti C."/>
            <person name="Phunkhang P."/>
            <person name="Pierre F."/>
            <person name="Priest M."/>
            <person name="Raghuraman S."/>
            <person name="Rege F."/>
            <person name="Reyes R."/>
            <person name="Rise C."/>
            <person name="Rogov P."/>
            <person name="Ross K."/>
            <person name="Ryan E."/>
            <person name="Settipalli S."/>
            <person name="Shea T."/>
            <person name="Sherpa N."/>
            <person name="Shi L."/>
            <person name="Shih D."/>
            <person name="Sparrow T."/>
            <person name="Spaulding J."/>
            <person name="Stalker J."/>
            <person name="Stange-Thomann N."/>
            <person name="Stavropoulos S."/>
            <person name="Stone C."/>
            <person name="Strader C."/>
            <person name="Tesfaye S."/>
            <person name="Thomson T."/>
            <person name="Thoulutsang Y."/>
            <person name="Thoulutsang D."/>
            <person name="Topham K."/>
            <person name="Topping I."/>
            <person name="Tsamla T."/>
            <person name="Vassiliev H."/>
            <person name="Vo A."/>
            <person name="Wangchuk T."/>
            <person name="Wangdi T."/>
            <person name="Weiand M."/>
            <person name="Wilkinson J."/>
            <person name="Wilson A."/>
            <person name="Yadav S."/>
            <person name="Young G."/>
            <person name="Yu Q."/>
            <person name="Zembek L."/>
            <person name="Zhong D."/>
            <person name="Zimmer A."/>
            <person name="Zwirko Z."/>
            <person name="Jaffe D.B."/>
            <person name="Alvarez P."/>
            <person name="Brockman W."/>
            <person name="Butler J."/>
            <person name="Chin C."/>
            <person name="Gnerre S."/>
            <person name="Grabherr M."/>
            <person name="Kleber M."/>
            <person name="Mauceli E."/>
            <person name="MacCallum I."/>
        </authorList>
    </citation>
    <scope>NUCLEOTIDE SEQUENCE [LARGE SCALE GENOMIC DNA]</scope>
    <source>
        <strain evidence="5">Tucson 14024-0371.13</strain>
    </source>
</reference>
<dbReference type="GO" id="GO:0017118">
    <property type="term" value="F:lipoyltransferase activity"/>
    <property type="evidence" value="ECO:0007669"/>
    <property type="project" value="TreeGrafter"/>
</dbReference>
<gene>
    <name evidence="4" type="primary">Dana\GF12181</name>
    <name evidence="4" type="synonym">dana_GLEANR_12190</name>
    <name evidence="4" type="ORF">GF12181</name>
</gene>
<dbReference type="Pfam" id="PF21948">
    <property type="entry name" value="LplA-B_cat"/>
    <property type="match status" value="1"/>
</dbReference>
<dbReference type="InterPro" id="IPR045864">
    <property type="entry name" value="aa-tRNA-synth_II/BPL/LPL"/>
</dbReference>
<dbReference type="Gene3D" id="3.30.390.50">
    <property type="entry name" value="CO dehydrogenase flavoprotein, C-terminal domain"/>
    <property type="match status" value="1"/>
</dbReference>
<protein>
    <submittedName>
        <fullName evidence="4">Uncharacterized protein, isoform B</fullName>
    </submittedName>
</protein>
<dbReference type="PANTHER" id="PTHR12561:SF3">
    <property type="entry name" value="LIPOYLTRANSFERASE 1, MITOCHONDRIAL"/>
    <property type="match status" value="1"/>
</dbReference>
<evidence type="ECO:0000313" key="5">
    <source>
        <dbReference type="Proteomes" id="UP000007801"/>
    </source>
</evidence>
<dbReference type="GO" id="GO:0009249">
    <property type="term" value="P:protein lipoylation"/>
    <property type="evidence" value="ECO:0007669"/>
    <property type="project" value="InterPro"/>
</dbReference>
<evidence type="ECO:0000313" key="4">
    <source>
        <dbReference type="EMBL" id="KPU75936.1"/>
    </source>
</evidence>